<dbReference type="InterPro" id="IPR014721">
    <property type="entry name" value="Ribsml_uS5_D2-typ_fold_subgr"/>
</dbReference>
<reference evidence="13 14" key="1">
    <citation type="submission" date="2024-07" db="EMBL/GenBank/DDBJ databases">
        <title>Marimonas sp.nov., isolated from tidal-flat sediment.</title>
        <authorList>
            <person name="Jayan J.N."/>
            <person name="Lee S.S."/>
        </authorList>
    </citation>
    <scope>NUCLEOTIDE SEQUENCE [LARGE SCALE GENOMIC DNA]</scope>
    <source>
        <strain evidence="13 14">MJW-29</strain>
    </source>
</reference>
<evidence type="ECO:0000259" key="12">
    <source>
        <dbReference type="Pfam" id="PF08544"/>
    </source>
</evidence>
<dbReference type="Pfam" id="PF00288">
    <property type="entry name" value="GHMP_kinases_N"/>
    <property type="match status" value="1"/>
</dbReference>
<evidence type="ECO:0000256" key="6">
    <source>
        <dbReference type="ARBA" id="ARBA00022777"/>
    </source>
</evidence>
<organism evidence="13 14">
    <name type="scientific">Sulfitobacter sediminis</name>
    <dbReference type="NCBI Taxonomy" id="3234186"/>
    <lineage>
        <taxon>Bacteria</taxon>
        <taxon>Pseudomonadati</taxon>
        <taxon>Pseudomonadota</taxon>
        <taxon>Alphaproteobacteria</taxon>
        <taxon>Rhodobacterales</taxon>
        <taxon>Roseobacteraceae</taxon>
        <taxon>Sulfitobacter</taxon>
    </lineage>
</organism>
<dbReference type="SUPFAM" id="SSF55060">
    <property type="entry name" value="GHMP Kinase, C-terminal domain"/>
    <property type="match status" value="1"/>
</dbReference>
<dbReference type="PANTHER" id="PTHR43527:SF2">
    <property type="entry name" value="4-DIPHOSPHOCYTIDYL-2-C-METHYL-D-ERYTHRITOL KINASE, CHLOROPLASTIC"/>
    <property type="match status" value="1"/>
</dbReference>
<feature type="active site" evidence="10">
    <location>
        <position position="120"/>
    </location>
</feature>
<comment type="similarity">
    <text evidence="1 10">Belongs to the GHMP kinase family. IspE subfamily.</text>
</comment>
<accession>A0ABV3RL51</accession>
<name>A0ABV3RL51_9RHOB</name>
<dbReference type="EMBL" id="JBFNXX010000005">
    <property type="protein sequence ID" value="MEW9919701.1"/>
    <property type="molecule type" value="Genomic_DNA"/>
</dbReference>
<evidence type="ECO:0000256" key="4">
    <source>
        <dbReference type="ARBA" id="ARBA00022679"/>
    </source>
</evidence>
<dbReference type="EC" id="2.7.1.148" evidence="2 10"/>
<evidence type="ECO:0000313" key="14">
    <source>
        <dbReference type="Proteomes" id="UP001556098"/>
    </source>
</evidence>
<keyword evidence="4 10" id="KW-0808">Transferase</keyword>
<evidence type="ECO:0000256" key="9">
    <source>
        <dbReference type="ARBA" id="ARBA00032554"/>
    </source>
</evidence>
<keyword evidence="14" id="KW-1185">Reference proteome</keyword>
<evidence type="ECO:0000256" key="1">
    <source>
        <dbReference type="ARBA" id="ARBA00009684"/>
    </source>
</evidence>
<keyword evidence="7 10" id="KW-0067">ATP-binding</keyword>
<proteinExistence type="inferred from homology"/>
<dbReference type="PIRSF" id="PIRSF010376">
    <property type="entry name" value="IspE"/>
    <property type="match status" value="1"/>
</dbReference>
<keyword evidence="8 10" id="KW-0414">Isoprene biosynthesis</keyword>
<comment type="pathway">
    <text evidence="10">Isoprenoid biosynthesis; isopentenyl diphosphate biosynthesis via DXP pathway; isopentenyl diphosphate from 1-deoxy-D-xylulose 5-phosphate: step 3/6.</text>
</comment>
<dbReference type="NCBIfam" id="NF011202">
    <property type="entry name" value="PRK14608.1"/>
    <property type="match status" value="1"/>
</dbReference>
<evidence type="ECO:0000256" key="5">
    <source>
        <dbReference type="ARBA" id="ARBA00022741"/>
    </source>
</evidence>
<feature type="domain" description="GHMP kinase N-terminal" evidence="11">
    <location>
        <begin position="67"/>
        <end position="106"/>
    </location>
</feature>
<gene>
    <name evidence="10" type="primary">ispE</name>
    <name evidence="13" type="ORF">AB2B41_08805</name>
</gene>
<dbReference type="HAMAP" id="MF_00061">
    <property type="entry name" value="IspE"/>
    <property type="match status" value="1"/>
</dbReference>
<dbReference type="Gene3D" id="3.30.70.890">
    <property type="entry name" value="GHMP kinase, C-terminal domain"/>
    <property type="match status" value="1"/>
</dbReference>
<dbReference type="RefSeq" id="WP_367877405.1">
    <property type="nucleotide sequence ID" value="NZ_JBFNXX010000005.1"/>
</dbReference>
<evidence type="ECO:0000259" key="11">
    <source>
        <dbReference type="Pfam" id="PF00288"/>
    </source>
</evidence>
<dbReference type="SUPFAM" id="SSF54211">
    <property type="entry name" value="Ribosomal protein S5 domain 2-like"/>
    <property type="match status" value="1"/>
</dbReference>
<comment type="catalytic activity">
    <reaction evidence="10">
        <text>4-CDP-2-C-methyl-D-erythritol + ATP = 4-CDP-2-C-methyl-D-erythritol 2-phosphate + ADP + H(+)</text>
        <dbReference type="Rhea" id="RHEA:18437"/>
        <dbReference type="ChEBI" id="CHEBI:15378"/>
        <dbReference type="ChEBI" id="CHEBI:30616"/>
        <dbReference type="ChEBI" id="CHEBI:57823"/>
        <dbReference type="ChEBI" id="CHEBI:57919"/>
        <dbReference type="ChEBI" id="CHEBI:456216"/>
        <dbReference type="EC" id="2.7.1.148"/>
    </reaction>
</comment>
<evidence type="ECO:0000313" key="13">
    <source>
        <dbReference type="EMBL" id="MEW9919701.1"/>
    </source>
</evidence>
<dbReference type="PANTHER" id="PTHR43527">
    <property type="entry name" value="4-DIPHOSPHOCYTIDYL-2-C-METHYL-D-ERYTHRITOL KINASE, CHLOROPLASTIC"/>
    <property type="match status" value="1"/>
</dbReference>
<comment type="function">
    <text evidence="10">Catalyzes the phosphorylation of the position 2 hydroxy group of 4-diphosphocytidyl-2C-methyl-D-erythritol.</text>
</comment>
<dbReference type="Pfam" id="PF08544">
    <property type="entry name" value="GHMP_kinases_C"/>
    <property type="match status" value="1"/>
</dbReference>
<evidence type="ECO:0000256" key="8">
    <source>
        <dbReference type="ARBA" id="ARBA00023229"/>
    </source>
</evidence>
<sequence>MTSEVFAPAKINLTLHVTGQRADGYHLLDSLVVFADIGDRLWFAPSETLSLTVTGPFSGGVPTDDRNLVWQAAEKAGQTAAITLEKNLPHGAGIGGGSSDAAAVLRHFGVSDGQGALGADVPVCLIPSAQRMRGIGDVLEPVPNLPTLEAVLVNPGVHVPTPEVFKALDRRNNPPMPDHLPEFQSAGDFTAWLAGQRNDLQTAAAAQAPQIDDVLKALNACRGLKLARMSGSGATVYGLFEDRSAAETAATALADAHPDWWVRACRLS</sequence>
<evidence type="ECO:0000256" key="7">
    <source>
        <dbReference type="ARBA" id="ARBA00022840"/>
    </source>
</evidence>
<comment type="caution">
    <text evidence="13">The sequence shown here is derived from an EMBL/GenBank/DDBJ whole genome shotgun (WGS) entry which is preliminary data.</text>
</comment>
<dbReference type="GO" id="GO:0050515">
    <property type="term" value="F:4-(cytidine 5'-diphospho)-2-C-methyl-D-erythritol kinase activity"/>
    <property type="evidence" value="ECO:0007669"/>
    <property type="project" value="UniProtKB-EC"/>
</dbReference>
<feature type="binding site" evidence="10">
    <location>
        <begin position="89"/>
        <end position="99"/>
    </location>
    <ligand>
        <name>ATP</name>
        <dbReference type="ChEBI" id="CHEBI:30616"/>
    </ligand>
</feature>
<dbReference type="InterPro" id="IPR013750">
    <property type="entry name" value="GHMP_kinase_C_dom"/>
</dbReference>
<keyword evidence="5 10" id="KW-0547">Nucleotide-binding</keyword>
<feature type="domain" description="GHMP kinase C-terminal" evidence="12">
    <location>
        <begin position="195"/>
        <end position="256"/>
    </location>
</feature>
<evidence type="ECO:0000256" key="3">
    <source>
        <dbReference type="ARBA" id="ARBA00017473"/>
    </source>
</evidence>
<dbReference type="Gene3D" id="3.30.230.10">
    <property type="match status" value="1"/>
</dbReference>
<keyword evidence="6 10" id="KW-0418">Kinase</keyword>
<evidence type="ECO:0000256" key="10">
    <source>
        <dbReference type="HAMAP-Rule" id="MF_00061"/>
    </source>
</evidence>
<evidence type="ECO:0000256" key="2">
    <source>
        <dbReference type="ARBA" id="ARBA00012052"/>
    </source>
</evidence>
<feature type="active site" evidence="10">
    <location>
        <position position="10"/>
    </location>
</feature>
<dbReference type="InterPro" id="IPR006204">
    <property type="entry name" value="GHMP_kinase_N_dom"/>
</dbReference>
<protein>
    <recommendedName>
        <fullName evidence="3 10">4-diphosphocytidyl-2-C-methyl-D-erythritol kinase</fullName>
        <shortName evidence="10">CMK</shortName>
        <ecNumber evidence="2 10">2.7.1.148</ecNumber>
    </recommendedName>
    <alternativeName>
        <fullName evidence="9 10">4-(cytidine-5'-diphospho)-2-C-methyl-D-erythritol kinase</fullName>
    </alternativeName>
</protein>
<dbReference type="InterPro" id="IPR004424">
    <property type="entry name" value="IspE"/>
</dbReference>
<dbReference type="InterPro" id="IPR020568">
    <property type="entry name" value="Ribosomal_Su5_D2-typ_SF"/>
</dbReference>
<dbReference type="InterPro" id="IPR036554">
    <property type="entry name" value="GHMP_kinase_C_sf"/>
</dbReference>
<dbReference type="Proteomes" id="UP001556098">
    <property type="component" value="Unassembled WGS sequence"/>
</dbReference>